<keyword evidence="4 6" id="KW-1133">Transmembrane helix</keyword>
<sequence length="423" mass="43415">MDGHRERMAAGGEGAPRGGRLFTPGFRAIVASQAFSLLGMEILQFVLPLHLLNLTGSGTLYGAVVAVGFVPYTLLAPVGGVIADRTRKRGVMIALDALLAAMMAGYLALSGSPYLVGVTIAVLMAAFASQALYQPCVQSAMPHVVASDRLEQAVAVTNQLSMVTGIGGPVVGGLVFGFFGLAPIVAASAVCFAVSSVLTAMFVRVPYEPPARTAGLVATVRGDVADALGFLRSRPAMWSIIMAATLVNLFCSSFFNVGSPYIVTESLGLSNQLMGLLQAALALGGLVGGMAVAMRPGRFGIRSTPRLLMAATAGLVAVTAVLLLPVEPLATYVGLAVAYLATMACCMAFSIVATTYLQVESPGTLVGKVMALAMMLANFATPLGQIAYGAVFDLVDPWMVAAVAAIACGMVAARSGRAGIGER</sequence>
<feature type="transmembrane region" description="Helical" evidence="6">
    <location>
        <begin position="332"/>
        <end position="357"/>
    </location>
</feature>
<dbReference type="SUPFAM" id="SSF103473">
    <property type="entry name" value="MFS general substrate transporter"/>
    <property type="match status" value="1"/>
</dbReference>
<gene>
    <name evidence="7" type="ORF">QUW28_01970</name>
</gene>
<evidence type="ECO:0000256" key="4">
    <source>
        <dbReference type="ARBA" id="ARBA00022989"/>
    </source>
</evidence>
<dbReference type="Proteomes" id="UP001529421">
    <property type="component" value="Unassembled WGS sequence"/>
</dbReference>
<keyword evidence="2" id="KW-1003">Cell membrane</keyword>
<feature type="transmembrane region" description="Helical" evidence="6">
    <location>
        <begin position="369"/>
        <end position="391"/>
    </location>
</feature>
<accession>A0ABT7V6Z8</accession>
<dbReference type="PANTHER" id="PTHR23513">
    <property type="entry name" value="INTEGRAL MEMBRANE EFFLUX PROTEIN-RELATED"/>
    <property type="match status" value="1"/>
</dbReference>
<dbReference type="RefSeq" id="WP_289544131.1">
    <property type="nucleotide sequence ID" value="NZ_JAUDDZ010000002.1"/>
</dbReference>
<name>A0ABT7V6Z8_9ACTN</name>
<reference evidence="8" key="1">
    <citation type="submission" date="2023-06" db="EMBL/GenBank/DDBJ databases">
        <title>Identification and characterization of horizontal gene transfer across gut microbiota members of farm animals based on homology search.</title>
        <authorList>
            <person name="Zeman M."/>
            <person name="Kubasova T."/>
            <person name="Jahodarova E."/>
            <person name="Nykrynova M."/>
            <person name="Rychlik I."/>
        </authorList>
    </citation>
    <scope>NUCLEOTIDE SEQUENCE [LARGE SCALE GENOMIC DNA]</scope>
    <source>
        <strain evidence="8">154_Feed</strain>
    </source>
</reference>
<feature type="transmembrane region" description="Helical" evidence="6">
    <location>
        <begin position="275"/>
        <end position="295"/>
    </location>
</feature>
<evidence type="ECO:0000313" key="7">
    <source>
        <dbReference type="EMBL" id="MDM8274269.1"/>
    </source>
</evidence>
<feature type="transmembrane region" description="Helical" evidence="6">
    <location>
        <begin position="59"/>
        <end position="83"/>
    </location>
</feature>
<comment type="subcellular location">
    <subcellularLocation>
        <location evidence="1">Cell membrane</location>
        <topology evidence="1">Multi-pass membrane protein</topology>
    </subcellularLocation>
</comment>
<feature type="transmembrane region" description="Helical" evidence="6">
    <location>
        <begin position="307"/>
        <end position="326"/>
    </location>
</feature>
<feature type="transmembrane region" description="Helical" evidence="6">
    <location>
        <begin position="114"/>
        <end position="133"/>
    </location>
</feature>
<evidence type="ECO:0000256" key="6">
    <source>
        <dbReference type="SAM" id="Phobius"/>
    </source>
</evidence>
<dbReference type="EMBL" id="JAUDDZ010000002">
    <property type="protein sequence ID" value="MDM8274269.1"/>
    <property type="molecule type" value="Genomic_DNA"/>
</dbReference>
<evidence type="ECO:0000256" key="2">
    <source>
        <dbReference type="ARBA" id="ARBA00022475"/>
    </source>
</evidence>
<reference evidence="7 8" key="2">
    <citation type="submission" date="2023-06" db="EMBL/GenBank/DDBJ databases">
        <authorList>
            <person name="Zeman M."/>
            <person name="Kubasova T."/>
            <person name="Jahodarova E."/>
            <person name="Nykrynova M."/>
            <person name="Rychlik I."/>
        </authorList>
    </citation>
    <scope>NUCLEOTIDE SEQUENCE [LARGE SCALE GENOMIC DNA]</scope>
    <source>
        <strain evidence="7 8">154_Feed</strain>
    </source>
</reference>
<organism evidence="7 8">
    <name type="scientific">Enorma phocaeensis</name>
    <dbReference type="NCBI Taxonomy" id="1871019"/>
    <lineage>
        <taxon>Bacteria</taxon>
        <taxon>Bacillati</taxon>
        <taxon>Actinomycetota</taxon>
        <taxon>Coriobacteriia</taxon>
        <taxon>Coriobacteriales</taxon>
        <taxon>Coriobacteriaceae</taxon>
        <taxon>Enorma</taxon>
    </lineage>
</organism>
<dbReference type="Gene3D" id="1.20.1250.20">
    <property type="entry name" value="MFS general substrate transporter like domains"/>
    <property type="match status" value="1"/>
</dbReference>
<comment type="caution">
    <text evidence="7">The sequence shown here is derived from an EMBL/GenBank/DDBJ whole genome shotgun (WGS) entry which is preliminary data.</text>
</comment>
<evidence type="ECO:0000256" key="5">
    <source>
        <dbReference type="ARBA" id="ARBA00023136"/>
    </source>
</evidence>
<keyword evidence="3 6" id="KW-0812">Transmembrane</keyword>
<protein>
    <submittedName>
        <fullName evidence="7">MFS transporter</fullName>
    </submittedName>
</protein>
<evidence type="ECO:0000256" key="1">
    <source>
        <dbReference type="ARBA" id="ARBA00004651"/>
    </source>
</evidence>
<dbReference type="PANTHER" id="PTHR23513:SF11">
    <property type="entry name" value="STAPHYLOFERRIN A TRANSPORTER"/>
    <property type="match status" value="1"/>
</dbReference>
<dbReference type="Pfam" id="PF07690">
    <property type="entry name" value="MFS_1"/>
    <property type="match status" value="1"/>
</dbReference>
<feature type="transmembrane region" description="Helical" evidence="6">
    <location>
        <begin position="26"/>
        <end position="47"/>
    </location>
</feature>
<keyword evidence="5 6" id="KW-0472">Membrane</keyword>
<feature type="transmembrane region" description="Helical" evidence="6">
    <location>
        <begin position="397"/>
        <end position="413"/>
    </location>
</feature>
<evidence type="ECO:0000256" key="3">
    <source>
        <dbReference type="ARBA" id="ARBA00022692"/>
    </source>
</evidence>
<feature type="transmembrane region" description="Helical" evidence="6">
    <location>
        <begin position="236"/>
        <end position="255"/>
    </location>
</feature>
<evidence type="ECO:0000313" key="8">
    <source>
        <dbReference type="Proteomes" id="UP001529421"/>
    </source>
</evidence>
<dbReference type="InterPro" id="IPR011701">
    <property type="entry name" value="MFS"/>
</dbReference>
<dbReference type="InterPro" id="IPR036259">
    <property type="entry name" value="MFS_trans_sf"/>
</dbReference>
<keyword evidence="8" id="KW-1185">Reference proteome</keyword>
<proteinExistence type="predicted"/>
<dbReference type="CDD" id="cd06173">
    <property type="entry name" value="MFS_MefA_like"/>
    <property type="match status" value="1"/>
</dbReference>